<evidence type="ECO:0000256" key="3">
    <source>
        <dbReference type="ARBA" id="ARBA00022692"/>
    </source>
</evidence>
<feature type="transmembrane region" description="Helical" evidence="7">
    <location>
        <begin position="326"/>
        <end position="344"/>
    </location>
</feature>
<dbReference type="GO" id="GO:0005886">
    <property type="term" value="C:plasma membrane"/>
    <property type="evidence" value="ECO:0007669"/>
    <property type="project" value="TreeGrafter"/>
</dbReference>
<keyword evidence="3 7" id="KW-0812">Transmembrane</keyword>
<evidence type="ECO:0000256" key="4">
    <source>
        <dbReference type="ARBA" id="ARBA00022737"/>
    </source>
</evidence>
<feature type="domain" description="Citrate transporter-like" evidence="8">
    <location>
        <begin position="20"/>
        <end position="372"/>
    </location>
</feature>
<feature type="transmembrane region" description="Helical" evidence="7">
    <location>
        <begin position="236"/>
        <end position="253"/>
    </location>
</feature>
<keyword evidence="6 7" id="KW-0472">Membrane</keyword>
<dbReference type="EMBL" id="DWWB01000037">
    <property type="protein sequence ID" value="HJC66479.1"/>
    <property type="molecule type" value="Genomic_DNA"/>
</dbReference>
<protein>
    <submittedName>
        <fullName evidence="9">Anion permease</fullName>
    </submittedName>
</protein>
<keyword evidence="2" id="KW-0813">Transport</keyword>
<evidence type="ECO:0000256" key="5">
    <source>
        <dbReference type="ARBA" id="ARBA00022989"/>
    </source>
</evidence>
<evidence type="ECO:0000256" key="1">
    <source>
        <dbReference type="ARBA" id="ARBA00004141"/>
    </source>
</evidence>
<reference evidence="9" key="1">
    <citation type="journal article" date="2021" name="PeerJ">
        <title>Extensive microbial diversity within the chicken gut microbiome revealed by metagenomics and culture.</title>
        <authorList>
            <person name="Gilroy R."/>
            <person name="Ravi A."/>
            <person name="Getino M."/>
            <person name="Pursley I."/>
            <person name="Horton D.L."/>
            <person name="Alikhan N.F."/>
            <person name="Baker D."/>
            <person name="Gharbi K."/>
            <person name="Hall N."/>
            <person name="Watson M."/>
            <person name="Adriaenssens E.M."/>
            <person name="Foster-Nyarko E."/>
            <person name="Jarju S."/>
            <person name="Secka A."/>
            <person name="Antonio M."/>
            <person name="Oren A."/>
            <person name="Chaudhuri R.R."/>
            <person name="La Ragione R."/>
            <person name="Hildebrand F."/>
            <person name="Pallen M.J."/>
        </authorList>
    </citation>
    <scope>NUCLEOTIDE SEQUENCE</scope>
    <source>
        <strain evidence="9">CHK198-12963</strain>
    </source>
</reference>
<dbReference type="Pfam" id="PF03600">
    <property type="entry name" value="CitMHS"/>
    <property type="match status" value="1"/>
</dbReference>
<feature type="transmembrane region" description="Helical" evidence="7">
    <location>
        <begin position="137"/>
        <end position="160"/>
    </location>
</feature>
<dbReference type="InterPro" id="IPR004680">
    <property type="entry name" value="Cit_transptr-like_dom"/>
</dbReference>
<keyword evidence="4" id="KW-0677">Repeat</keyword>
<keyword evidence="5 7" id="KW-1133">Transmembrane helix</keyword>
<dbReference type="GO" id="GO:0055085">
    <property type="term" value="P:transmembrane transport"/>
    <property type="evidence" value="ECO:0007669"/>
    <property type="project" value="InterPro"/>
</dbReference>
<evidence type="ECO:0000259" key="8">
    <source>
        <dbReference type="Pfam" id="PF03600"/>
    </source>
</evidence>
<proteinExistence type="predicted"/>
<feature type="transmembrane region" description="Helical" evidence="7">
    <location>
        <begin position="57"/>
        <end position="75"/>
    </location>
</feature>
<feature type="transmembrane region" description="Helical" evidence="7">
    <location>
        <begin position="180"/>
        <end position="199"/>
    </location>
</feature>
<evidence type="ECO:0000256" key="6">
    <source>
        <dbReference type="ARBA" id="ARBA00023136"/>
    </source>
</evidence>
<feature type="transmembrane region" description="Helical" evidence="7">
    <location>
        <begin position="382"/>
        <end position="402"/>
    </location>
</feature>
<evidence type="ECO:0000256" key="7">
    <source>
        <dbReference type="SAM" id="Phobius"/>
    </source>
</evidence>
<feature type="transmembrane region" description="Helical" evidence="7">
    <location>
        <begin position="287"/>
        <end position="306"/>
    </location>
</feature>
<dbReference type="PANTHER" id="PTHR43652">
    <property type="entry name" value="BASIC AMINO ACID ANTIPORTER YFCC-RELATED"/>
    <property type="match status" value="1"/>
</dbReference>
<organism evidence="9 10">
    <name type="scientific">Candidatus Enterocloster excrementigallinarum</name>
    <dbReference type="NCBI Taxonomy" id="2838558"/>
    <lineage>
        <taxon>Bacteria</taxon>
        <taxon>Bacillati</taxon>
        <taxon>Bacillota</taxon>
        <taxon>Clostridia</taxon>
        <taxon>Lachnospirales</taxon>
        <taxon>Lachnospiraceae</taxon>
        <taxon>Enterocloster</taxon>
    </lineage>
</organism>
<dbReference type="InterPro" id="IPR051679">
    <property type="entry name" value="DASS-Related_Transporters"/>
</dbReference>
<comment type="caution">
    <text evidence="9">The sequence shown here is derived from an EMBL/GenBank/DDBJ whole genome shotgun (WGS) entry which is preliminary data.</text>
</comment>
<dbReference type="Proteomes" id="UP000823863">
    <property type="component" value="Unassembled WGS sequence"/>
</dbReference>
<gene>
    <name evidence="9" type="ORF">H9931_07145</name>
</gene>
<evidence type="ECO:0000313" key="10">
    <source>
        <dbReference type="Proteomes" id="UP000823863"/>
    </source>
</evidence>
<feature type="transmembrane region" description="Helical" evidence="7">
    <location>
        <begin position="409"/>
        <end position="430"/>
    </location>
</feature>
<sequence>MSTQMIICLIISALTVIGYLSNKLPMGVVAMLSLIFFYLTGCITSDDAMTYFGNPNLWLCVCMFVVSAGFTRTQFVKKLARKVNELARGSVRKVFFGYMIMGVILCQFIGQAVAEFSIVAPLLGASVDELGVKRSKVMYPLAIMLLATMAWLPLGAGYAFPMQVNSMFETFDIAGYSMSVFHPFLLRLPGILIVCIYIMTIGLRLAPDEPLTAITGSTASKQQTEEPPLPPFQEKCGYVIFFATCAVLLVSGMIGLQPWLVALTGAVMMVLTGVLRGKQINDALPVSYFAVFAGALSMGGALTNTGAADLIGNLIADLATSVNNTFMVYLIIFMAAFIVTQFMLNSAVMWSLMPLVLATTKVMGINPIGAAVLVNISSTTAYLTPMSCPLIPLTMAAGGYDFKSVFKQAIIPSILMILIGVGWTSILYPIF</sequence>
<name>A0A9D2PST7_9FIRM</name>
<dbReference type="AlphaFoldDB" id="A0A9D2PST7"/>
<feature type="transmembrane region" description="Helical" evidence="7">
    <location>
        <begin position="95"/>
        <end position="125"/>
    </location>
</feature>
<evidence type="ECO:0000313" key="9">
    <source>
        <dbReference type="EMBL" id="HJC66479.1"/>
    </source>
</evidence>
<comment type="subcellular location">
    <subcellularLocation>
        <location evidence="1">Membrane</location>
        <topology evidence="1">Multi-pass membrane protein</topology>
    </subcellularLocation>
</comment>
<accession>A0A9D2PST7</accession>
<evidence type="ECO:0000256" key="2">
    <source>
        <dbReference type="ARBA" id="ARBA00022448"/>
    </source>
</evidence>
<dbReference type="PANTHER" id="PTHR43652:SF2">
    <property type="entry name" value="BASIC AMINO ACID ANTIPORTER YFCC-RELATED"/>
    <property type="match status" value="1"/>
</dbReference>
<reference evidence="9" key="2">
    <citation type="submission" date="2021-04" db="EMBL/GenBank/DDBJ databases">
        <authorList>
            <person name="Gilroy R."/>
        </authorList>
    </citation>
    <scope>NUCLEOTIDE SEQUENCE</scope>
    <source>
        <strain evidence="9">CHK198-12963</strain>
    </source>
</reference>